<dbReference type="InterPro" id="IPR013766">
    <property type="entry name" value="Thioredoxin_domain"/>
</dbReference>
<dbReference type="InterPro" id="IPR017937">
    <property type="entry name" value="Thioredoxin_CS"/>
</dbReference>
<feature type="transmembrane region" description="Helical" evidence="5">
    <location>
        <begin position="6"/>
        <end position="26"/>
    </location>
</feature>
<name>A0ABS9D675_9ALTE</name>
<protein>
    <submittedName>
        <fullName evidence="7">Redoxin family protein</fullName>
    </submittedName>
</protein>
<dbReference type="PANTHER" id="PTHR42852:SF6">
    <property type="entry name" value="THIOL:DISULFIDE INTERCHANGE PROTEIN DSBE"/>
    <property type="match status" value="1"/>
</dbReference>
<dbReference type="PROSITE" id="PS51352">
    <property type="entry name" value="THIOREDOXIN_2"/>
    <property type="match status" value="1"/>
</dbReference>
<comment type="caution">
    <text evidence="7">The sequence shown here is derived from an EMBL/GenBank/DDBJ whole genome shotgun (WGS) entry which is preliminary data.</text>
</comment>
<dbReference type="PROSITE" id="PS00194">
    <property type="entry name" value="THIOREDOXIN_1"/>
    <property type="match status" value="1"/>
</dbReference>
<gene>
    <name evidence="7" type="ORF">L0668_10120</name>
</gene>
<dbReference type="RefSeq" id="WP_235312257.1">
    <property type="nucleotide sequence ID" value="NZ_JAKGAS010000004.1"/>
</dbReference>
<comment type="subcellular location">
    <subcellularLocation>
        <location evidence="1">Cell envelope</location>
    </subcellularLocation>
</comment>
<accession>A0ABS9D675</accession>
<organism evidence="7 8">
    <name type="scientific">Paraglaciecola algarum</name>
    <dbReference type="NCBI Taxonomy" id="3050085"/>
    <lineage>
        <taxon>Bacteria</taxon>
        <taxon>Pseudomonadati</taxon>
        <taxon>Pseudomonadota</taxon>
        <taxon>Gammaproteobacteria</taxon>
        <taxon>Alteromonadales</taxon>
        <taxon>Alteromonadaceae</taxon>
        <taxon>Paraglaciecola</taxon>
    </lineage>
</organism>
<keyword evidence="5" id="KW-1133">Transmembrane helix</keyword>
<evidence type="ECO:0000256" key="2">
    <source>
        <dbReference type="ARBA" id="ARBA00022748"/>
    </source>
</evidence>
<keyword evidence="5" id="KW-0472">Membrane</keyword>
<evidence type="ECO:0000256" key="5">
    <source>
        <dbReference type="SAM" id="Phobius"/>
    </source>
</evidence>
<dbReference type="Pfam" id="PF08534">
    <property type="entry name" value="Redoxin"/>
    <property type="match status" value="1"/>
</dbReference>
<evidence type="ECO:0000313" key="7">
    <source>
        <dbReference type="EMBL" id="MCF2948462.1"/>
    </source>
</evidence>
<evidence type="ECO:0000256" key="4">
    <source>
        <dbReference type="ARBA" id="ARBA00023284"/>
    </source>
</evidence>
<dbReference type="PANTHER" id="PTHR42852">
    <property type="entry name" value="THIOL:DISULFIDE INTERCHANGE PROTEIN DSBE"/>
    <property type="match status" value="1"/>
</dbReference>
<dbReference type="Gene3D" id="3.40.30.10">
    <property type="entry name" value="Glutaredoxin"/>
    <property type="match status" value="1"/>
</dbReference>
<evidence type="ECO:0000259" key="6">
    <source>
        <dbReference type="PROSITE" id="PS51352"/>
    </source>
</evidence>
<keyword evidence="3" id="KW-1015">Disulfide bond</keyword>
<keyword evidence="5" id="KW-0812">Transmembrane</keyword>
<dbReference type="InterPro" id="IPR013740">
    <property type="entry name" value="Redoxin"/>
</dbReference>
<evidence type="ECO:0000313" key="8">
    <source>
        <dbReference type="Proteomes" id="UP001521137"/>
    </source>
</evidence>
<sequence length="190" mass="21861">MNKTAFYLIPLFIFIGLLTFLYQGLFSNPREHESTLLEHSVPEFVLPDLMDTQKKHTQDVFIGKITLLNVWGVWCTTCAIELPYLKQLQQEGKHIVGLYYDQDIDPDFGIKTVQRVQQEVNQTYSQLGNPYAFNIFDVKRNLSLDLGVTGAPETYLIDKQGKIRLHHIGDLNPRVWANKFAAIYAQLEAE</sequence>
<evidence type="ECO:0000256" key="3">
    <source>
        <dbReference type="ARBA" id="ARBA00023157"/>
    </source>
</evidence>
<dbReference type="Proteomes" id="UP001521137">
    <property type="component" value="Unassembled WGS sequence"/>
</dbReference>
<keyword evidence="4" id="KW-0676">Redox-active center</keyword>
<keyword evidence="8" id="KW-1185">Reference proteome</keyword>
<dbReference type="InterPro" id="IPR036249">
    <property type="entry name" value="Thioredoxin-like_sf"/>
</dbReference>
<dbReference type="SUPFAM" id="SSF52833">
    <property type="entry name" value="Thioredoxin-like"/>
    <property type="match status" value="1"/>
</dbReference>
<proteinExistence type="predicted"/>
<dbReference type="EMBL" id="JAKGAS010000004">
    <property type="protein sequence ID" value="MCF2948462.1"/>
    <property type="molecule type" value="Genomic_DNA"/>
</dbReference>
<evidence type="ECO:0000256" key="1">
    <source>
        <dbReference type="ARBA" id="ARBA00004196"/>
    </source>
</evidence>
<dbReference type="InterPro" id="IPR050553">
    <property type="entry name" value="Thioredoxin_ResA/DsbE_sf"/>
</dbReference>
<reference evidence="7 8" key="1">
    <citation type="submission" date="2022-01" db="EMBL/GenBank/DDBJ databases">
        <title>Paraglaciecola sp. G1-23.</title>
        <authorList>
            <person name="Jin M.S."/>
            <person name="Han D.M."/>
            <person name="Kim H.M."/>
            <person name="Jeon C.O."/>
        </authorList>
    </citation>
    <scope>NUCLEOTIDE SEQUENCE [LARGE SCALE GENOMIC DNA]</scope>
    <source>
        <strain evidence="7 8">G1-23</strain>
    </source>
</reference>
<feature type="domain" description="Thioredoxin" evidence="6">
    <location>
        <begin position="35"/>
        <end position="189"/>
    </location>
</feature>
<keyword evidence="2" id="KW-0201">Cytochrome c-type biogenesis</keyword>